<name>A0A397G609_9GLOM</name>
<dbReference type="OrthoDB" id="419183at2759"/>
<gene>
    <name evidence="1" type="ORF">Glove_739g3</name>
</gene>
<evidence type="ECO:0000313" key="2">
    <source>
        <dbReference type="Proteomes" id="UP000266861"/>
    </source>
</evidence>
<evidence type="ECO:0000313" key="1">
    <source>
        <dbReference type="EMBL" id="RHZ44333.1"/>
    </source>
</evidence>
<dbReference type="SUPFAM" id="SSF53732">
    <property type="entry name" value="Aconitase iron-sulfur domain"/>
    <property type="match status" value="1"/>
</dbReference>
<accession>A0A397G609</accession>
<keyword evidence="2" id="KW-1185">Reference proteome</keyword>
<comment type="caution">
    <text evidence="1">The sequence shown here is derived from an EMBL/GenBank/DDBJ whole genome shotgun (WGS) entry which is preliminary data.</text>
</comment>
<protein>
    <submittedName>
        <fullName evidence="1">Uncharacterized protein</fullName>
    </submittedName>
</protein>
<dbReference type="InterPro" id="IPR036008">
    <property type="entry name" value="Aconitase_4Fe-4S_dom"/>
</dbReference>
<organism evidence="1 2">
    <name type="scientific">Diversispora epigaea</name>
    <dbReference type="NCBI Taxonomy" id="1348612"/>
    <lineage>
        <taxon>Eukaryota</taxon>
        <taxon>Fungi</taxon>
        <taxon>Fungi incertae sedis</taxon>
        <taxon>Mucoromycota</taxon>
        <taxon>Glomeromycotina</taxon>
        <taxon>Glomeromycetes</taxon>
        <taxon>Diversisporales</taxon>
        <taxon>Diversisporaceae</taxon>
        <taxon>Diversispora</taxon>
    </lineage>
</organism>
<proteinExistence type="predicted"/>
<dbReference type="Proteomes" id="UP000266861">
    <property type="component" value="Unassembled WGS sequence"/>
</dbReference>
<sequence length="240" mass="26264">MGKGAIGNLASTATVAASSIEMKIKDPKELIDLIDPEKYKKFLEQWLDQGSDLPLPPLSFTGSITGKNVEGKKSDGVFIGACTTAEEDLILAALVLEQGLKKGYRPSIEHPDVLMKAKFGLVVKTETLETGWYGKGAIGNLASTATVAASSIEMKIKDPKELIDLIDPEKYKKFLEQWLDQGSDLPLPPLSFTGSITGKVKVFEDNVGRRVYSIRVYARFTEYGSSRVIRISISDDCMKL</sequence>
<dbReference type="AlphaFoldDB" id="A0A397G609"/>
<dbReference type="STRING" id="1348612.A0A397G609"/>
<dbReference type="EMBL" id="PQFF01000580">
    <property type="protein sequence ID" value="RHZ44333.1"/>
    <property type="molecule type" value="Genomic_DNA"/>
</dbReference>
<reference evidence="1 2" key="1">
    <citation type="submission" date="2018-08" db="EMBL/GenBank/DDBJ databases">
        <title>Genome and evolution of the arbuscular mycorrhizal fungus Diversispora epigaea (formerly Glomus versiforme) and its bacterial endosymbionts.</title>
        <authorList>
            <person name="Sun X."/>
            <person name="Fei Z."/>
            <person name="Harrison M."/>
        </authorList>
    </citation>
    <scope>NUCLEOTIDE SEQUENCE [LARGE SCALE GENOMIC DNA]</scope>
    <source>
        <strain evidence="1 2">IT104</strain>
    </source>
</reference>